<dbReference type="InterPro" id="IPR013500">
    <property type="entry name" value="TopoI_cat_euk"/>
</dbReference>
<sequence>MARLRTAHPGTDPGIRRRRRGRGWSFVHDNGRAVSAEDRERALALVLPPAWTDVWIAADPLAHIQATGIDDAGRTQYRYHDEWGERRERLKHERALDLAETLPSLRRQVTRDLGEPGLGRERVLAAALRMLDLVAIRAGGDTYADERGTRGLMTLLVRHATVDGDSGAIRLRFPAKSGQRFDVTLEDRDLARCLAELRSHRSGASRLLAFRDGKGVHPLHDRDLNDAVRGATGGEFTAKDFRTLHGTILAATSLARARDVGSARERAAAERAAVAEVAEALGNTVAVARSSYIDPEVFSRFEEGETIDLRGSREKAILRLLR</sequence>
<reference evidence="9" key="1">
    <citation type="submission" date="2022-10" db="EMBL/GenBank/DDBJ databases">
        <title>Whole-Genome Sequencing of Brachybacterium huguangmaarense BRM-3, Isolated from Betula schmidtii.</title>
        <authorList>
            <person name="Haam D."/>
        </authorList>
    </citation>
    <scope>NUCLEOTIDE SEQUENCE</scope>
    <source>
        <strain evidence="9">BRM-3</strain>
    </source>
</reference>
<dbReference type="Proteomes" id="UP001164305">
    <property type="component" value="Chromosome"/>
</dbReference>
<name>A0ABY6FY26_9MICO</name>
<evidence type="ECO:0000256" key="1">
    <source>
        <dbReference type="ARBA" id="ARBA00000213"/>
    </source>
</evidence>
<dbReference type="Pfam" id="PF21338">
    <property type="entry name" value="Top1B_N_bact"/>
    <property type="match status" value="1"/>
</dbReference>
<protein>
    <recommendedName>
        <fullName evidence="3">DNA topoisomerase</fullName>
        <ecNumber evidence="3">5.6.2.1</ecNumber>
    </recommendedName>
</protein>
<dbReference type="Gene3D" id="1.10.132.120">
    <property type="match status" value="1"/>
</dbReference>
<keyword evidence="10" id="KW-1185">Reference proteome</keyword>
<evidence type="ECO:0000259" key="7">
    <source>
        <dbReference type="Pfam" id="PF01028"/>
    </source>
</evidence>
<dbReference type="InterPro" id="IPR049331">
    <property type="entry name" value="Top1B_N_bact"/>
</dbReference>
<dbReference type="PRINTS" id="PR00416">
    <property type="entry name" value="EUTPISMRASEI"/>
</dbReference>
<dbReference type="Pfam" id="PF01028">
    <property type="entry name" value="Topoisom_I"/>
    <property type="match status" value="1"/>
</dbReference>
<dbReference type="EC" id="5.6.2.1" evidence="3"/>
<gene>
    <name evidence="9" type="ORF">BRM3_09255</name>
</gene>
<evidence type="ECO:0000256" key="5">
    <source>
        <dbReference type="ARBA" id="ARBA00023125"/>
    </source>
</evidence>
<dbReference type="InterPro" id="IPR011010">
    <property type="entry name" value="DNA_brk_join_enz"/>
</dbReference>
<comment type="similarity">
    <text evidence="2">Belongs to the type IB topoisomerase family.</text>
</comment>
<feature type="domain" description="DNA topoisomerase I catalytic core eukaryotic-type" evidence="7">
    <location>
        <begin position="86"/>
        <end position="290"/>
    </location>
</feature>
<evidence type="ECO:0000313" key="9">
    <source>
        <dbReference type="EMBL" id="UYG15832.1"/>
    </source>
</evidence>
<keyword evidence="5" id="KW-0238">DNA-binding</keyword>
<evidence type="ECO:0000256" key="3">
    <source>
        <dbReference type="ARBA" id="ARBA00012891"/>
    </source>
</evidence>
<keyword evidence="6" id="KW-0413">Isomerase</keyword>
<organism evidence="9 10">
    <name type="scientific">Brachybacterium huguangmaarense</name>
    <dbReference type="NCBI Taxonomy" id="1652028"/>
    <lineage>
        <taxon>Bacteria</taxon>
        <taxon>Bacillati</taxon>
        <taxon>Actinomycetota</taxon>
        <taxon>Actinomycetes</taxon>
        <taxon>Micrococcales</taxon>
        <taxon>Dermabacteraceae</taxon>
        <taxon>Brachybacterium</taxon>
    </lineage>
</organism>
<dbReference type="EMBL" id="CP107020">
    <property type="protein sequence ID" value="UYG15832.1"/>
    <property type="molecule type" value="Genomic_DNA"/>
</dbReference>
<accession>A0ABY6FY26</accession>
<dbReference type="Gene3D" id="3.90.15.10">
    <property type="entry name" value="Topoisomerase I, Chain A, domain 3"/>
    <property type="match status" value="1"/>
</dbReference>
<feature type="domain" description="DNA topoisomerase IB N-terminal" evidence="8">
    <location>
        <begin position="23"/>
        <end position="70"/>
    </location>
</feature>
<dbReference type="InterPro" id="IPR035447">
    <property type="entry name" value="DNA_topo_I_N_sf"/>
</dbReference>
<evidence type="ECO:0000256" key="2">
    <source>
        <dbReference type="ARBA" id="ARBA00006645"/>
    </source>
</evidence>
<keyword evidence="4" id="KW-0799">Topoisomerase</keyword>
<dbReference type="InterPro" id="IPR014711">
    <property type="entry name" value="TopoI_cat_a-hlx-sub_euk"/>
</dbReference>
<comment type="catalytic activity">
    <reaction evidence="1">
        <text>ATP-independent breakage of single-stranded DNA, followed by passage and rejoining.</text>
        <dbReference type="EC" id="5.6.2.1"/>
    </reaction>
</comment>
<evidence type="ECO:0000256" key="4">
    <source>
        <dbReference type="ARBA" id="ARBA00023029"/>
    </source>
</evidence>
<dbReference type="InterPro" id="IPR001631">
    <property type="entry name" value="TopoI"/>
</dbReference>
<dbReference type="PROSITE" id="PS52038">
    <property type="entry name" value="TOPO_IB_2"/>
    <property type="match status" value="1"/>
</dbReference>
<dbReference type="Gene3D" id="3.30.66.10">
    <property type="entry name" value="DNA topoisomerase I domain"/>
    <property type="match status" value="1"/>
</dbReference>
<dbReference type="RefSeq" id="WP_263593046.1">
    <property type="nucleotide sequence ID" value="NZ_CP107020.1"/>
</dbReference>
<dbReference type="SUPFAM" id="SSF55869">
    <property type="entry name" value="DNA topoisomerase I domain"/>
    <property type="match status" value="1"/>
</dbReference>
<evidence type="ECO:0000256" key="6">
    <source>
        <dbReference type="ARBA" id="ARBA00023235"/>
    </source>
</evidence>
<proteinExistence type="inferred from homology"/>
<dbReference type="SUPFAM" id="SSF56349">
    <property type="entry name" value="DNA breaking-rejoining enzymes"/>
    <property type="match status" value="1"/>
</dbReference>
<evidence type="ECO:0000313" key="10">
    <source>
        <dbReference type="Proteomes" id="UP001164305"/>
    </source>
</evidence>
<evidence type="ECO:0000259" key="8">
    <source>
        <dbReference type="Pfam" id="PF21338"/>
    </source>
</evidence>